<feature type="transmembrane region" description="Helical" evidence="1">
    <location>
        <begin position="144"/>
        <end position="163"/>
    </location>
</feature>
<feature type="transmembrane region" description="Helical" evidence="1">
    <location>
        <begin position="286"/>
        <end position="306"/>
    </location>
</feature>
<dbReference type="Proteomes" id="UP000599578">
    <property type="component" value="Unassembled WGS sequence"/>
</dbReference>
<dbReference type="InterPro" id="IPR050879">
    <property type="entry name" value="Acyltransferase_3"/>
</dbReference>
<organism evidence="3 4">
    <name type="scientific">Marinobacterium nitratireducens</name>
    <dbReference type="NCBI Taxonomy" id="518897"/>
    <lineage>
        <taxon>Bacteria</taxon>
        <taxon>Pseudomonadati</taxon>
        <taxon>Pseudomonadota</taxon>
        <taxon>Gammaproteobacteria</taxon>
        <taxon>Oceanospirillales</taxon>
        <taxon>Oceanospirillaceae</taxon>
        <taxon>Marinobacterium</taxon>
    </lineage>
</organism>
<gene>
    <name evidence="3" type="ORF">GCM10011348_39930</name>
</gene>
<dbReference type="GO" id="GO:0000271">
    <property type="term" value="P:polysaccharide biosynthetic process"/>
    <property type="evidence" value="ECO:0007669"/>
    <property type="project" value="TreeGrafter"/>
</dbReference>
<name>A0A918DWS2_9GAMM</name>
<sequence length="331" mass="36960">MNRSPLLDSLRILAIALVLIAHIGQLLGHASGDFFGLKNFYFVSLGGLGVSLFLVLSGALAGLGNASRRNGYPHYLLKKVMRIYPLYWLSVPLAMLGYALGAGLLAGDVPEMFPNGFATDLLGSLSGFYAWIGLWGGPYNPPSWYISLIMSLYVLAPAMLWFMKRWPHRTLGALLAISLAARYYVGQWGLPFMVPSLFEQVEGWLYRQYGFMPGRPGDWFPPCRLFEFGLGIYLAQNLPQALWSGSRLPFGNATRLLADLSFPLFLIHYPFLFLVPSLMAQGLSEWLAIAVYLALILVAAFQINTLEQRIRSGPLFSRRQPQSFRAPEARR</sequence>
<feature type="domain" description="Acyltransferase 3" evidence="2">
    <location>
        <begin position="7"/>
        <end position="244"/>
    </location>
</feature>
<feature type="transmembrane region" description="Helical" evidence="1">
    <location>
        <begin position="12"/>
        <end position="28"/>
    </location>
</feature>
<keyword evidence="1" id="KW-1133">Transmembrane helix</keyword>
<dbReference type="RefSeq" id="WP_188862392.1">
    <property type="nucleotide sequence ID" value="NZ_BMLT01000012.1"/>
</dbReference>
<dbReference type="PANTHER" id="PTHR23028">
    <property type="entry name" value="ACETYLTRANSFERASE"/>
    <property type="match status" value="1"/>
</dbReference>
<proteinExistence type="predicted"/>
<evidence type="ECO:0000259" key="2">
    <source>
        <dbReference type="Pfam" id="PF01757"/>
    </source>
</evidence>
<dbReference type="AlphaFoldDB" id="A0A918DWS2"/>
<comment type="caution">
    <text evidence="3">The sequence shown here is derived from an EMBL/GenBank/DDBJ whole genome shotgun (WGS) entry which is preliminary data.</text>
</comment>
<evidence type="ECO:0000256" key="1">
    <source>
        <dbReference type="SAM" id="Phobius"/>
    </source>
</evidence>
<accession>A0A918DWS2</accession>
<feature type="transmembrane region" description="Helical" evidence="1">
    <location>
        <begin position="40"/>
        <end position="63"/>
    </location>
</feature>
<feature type="transmembrane region" description="Helical" evidence="1">
    <location>
        <begin position="84"/>
        <end position="106"/>
    </location>
</feature>
<dbReference type="EMBL" id="BMLT01000012">
    <property type="protein sequence ID" value="GGO87229.1"/>
    <property type="molecule type" value="Genomic_DNA"/>
</dbReference>
<evidence type="ECO:0000313" key="3">
    <source>
        <dbReference type="EMBL" id="GGO87229.1"/>
    </source>
</evidence>
<dbReference type="Pfam" id="PF01757">
    <property type="entry name" value="Acyl_transf_3"/>
    <property type="match status" value="1"/>
</dbReference>
<dbReference type="GO" id="GO:0016747">
    <property type="term" value="F:acyltransferase activity, transferring groups other than amino-acyl groups"/>
    <property type="evidence" value="ECO:0007669"/>
    <property type="project" value="InterPro"/>
</dbReference>
<reference evidence="3 4" key="1">
    <citation type="journal article" date="2014" name="Int. J. Syst. Evol. Microbiol.">
        <title>Complete genome sequence of Corynebacterium casei LMG S-19264T (=DSM 44701T), isolated from a smear-ripened cheese.</title>
        <authorList>
            <consortium name="US DOE Joint Genome Institute (JGI-PGF)"/>
            <person name="Walter F."/>
            <person name="Albersmeier A."/>
            <person name="Kalinowski J."/>
            <person name="Ruckert C."/>
        </authorList>
    </citation>
    <scope>NUCLEOTIDE SEQUENCE [LARGE SCALE GENOMIC DNA]</scope>
    <source>
        <strain evidence="3 4">CGMCC 1.7286</strain>
    </source>
</reference>
<dbReference type="PANTHER" id="PTHR23028:SF53">
    <property type="entry name" value="ACYL_TRANSF_3 DOMAIN-CONTAINING PROTEIN"/>
    <property type="match status" value="1"/>
</dbReference>
<keyword evidence="4" id="KW-1185">Reference proteome</keyword>
<keyword evidence="1" id="KW-0812">Transmembrane</keyword>
<dbReference type="InterPro" id="IPR002656">
    <property type="entry name" value="Acyl_transf_3_dom"/>
</dbReference>
<keyword evidence="1" id="KW-0472">Membrane</keyword>
<feature type="transmembrane region" description="Helical" evidence="1">
    <location>
        <begin position="256"/>
        <end position="280"/>
    </location>
</feature>
<evidence type="ECO:0000313" key="4">
    <source>
        <dbReference type="Proteomes" id="UP000599578"/>
    </source>
</evidence>
<protein>
    <recommendedName>
        <fullName evidence="2">Acyltransferase 3 domain-containing protein</fullName>
    </recommendedName>
</protein>
<dbReference type="GO" id="GO:0016020">
    <property type="term" value="C:membrane"/>
    <property type="evidence" value="ECO:0007669"/>
    <property type="project" value="TreeGrafter"/>
</dbReference>